<protein>
    <recommendedName>
        <fullName evidence="6">SWIM-type domain-containing protein</fullName>
    </recommendedName>
</protein>
<evidence type="ECO:0000256" key="1">
    <source>
        <dbReference type="ARBA" id="ARBA00022723"/>
    </source>
</evidence>
<dbReference type="InterPro" id="IPR018289">
    <property type="entry name" value="MULE_transposase_dom"/>
</dbReference>
<dbReference type="InterPro" id="IPR006564">
    <property type="entry name" value="Znf_PMZ"/>
</dbReference>
<dbReference type="EMBL" id="JARYMX010000004">
    <property type="protein sequence ID" value="KAJ9552192.1"/>
    <property type="molecule type" value="Genomic_DNA"/>
</dbReference>
<evidence type="ECO:0000313" key="8">
    <source>
        <dbReference type="Proteomes" id="UP001172457"/>
    </source>
</evidence>
<evidence type="ECO:0000256" key="5">
    <source>
        <dbReference type="SAM" id="MobiDB-lite"/>
    </source>
</evidence>
<sequence length="862" mass="100909">MAGKGKGEKYLPPCKITGDNCKYGDGEIDIEDLFDVFNAYGRRTVESEVNTTPEQEVVIHGPTRPSRIHRHRGSSSGAGTVDEPPKATEFPAIVEPLRLRNLPLRQVLLSLSNLNLLLRQVLMMRQRDLSEIRYASILFAINKSLYRFRFEYDSIFLDLETNLIEDIDANGYLVNHEDSENELQSEDNIDVNVDFNEDDFNGENIMGKIFDNLDDVYTFYNCYAFLHGFDIRIRVSKMKDGKWVVDQFNDIHNHELTTTPTKVMKHHSHEKFYRSVECKYLMVKLGQSELRPSQIKKAVNTMKSPFEADVTSKQCADILFEQRKQYKGKEFYGLIKHFQDKASVDMNQYFVVDLFEDGSPRNIFWADGRSRDSYIKFGDVVVFDVTYMTNKFKMPFAPFIGVNHHDQSILFGGALLENEKEETFEWLFENFLKCMFNKHPRAIITYQDKAMGNAIKKVFPNTRHRYCAWHIKKHELEHLWPFKAHYSDFEEIYRKWIKSDTIENFETQWEVLRDKYNFEGSCWMMEMYNQRKFWVKAFLKDVFLAGMTTSGRSESIHSFFDGYVNSNTMLNEFVIQYDKAVECRRAAEEDEDFKSMNSRPILLSVHPIFSKVGTCYTRKMFELFKREWDETTNNLTHETLSKSTEESTYKVGQLNVEHNFWRIVKFRFLNEVEVTCSCANFETYGIMCKHALYVMKKKHVEILPNHYILPRWTVDARYKVGNTRLEEMDGESEVSALNLWCVHVNCTKAIEQAKDSPDEINKVNALLVKFLAEQMDRKKEMVVENPHEDASSRTSQVDMMPQISIRDPVVHTKTNGRPKNATRIKSSLEVKKKKTCSYCKGFGHYINGCPKKKVIVITRFLY</sequence>
<evidence type="ECO:0000256" key="3">
    <source>
        <dbReference type="ARBA" id="ARBA00022833"/>
    </source>
</evidence>
<feature type="domain" description="SWIM-type" evidence="6">
    <location>
        <begin position="666"/>
        <end position="699"/>
    </location>
</feature>
<dbReference type="Proteomes" id="UP001172457">
    <property type="component" value="Chromosome 4"/>
</dbReference>
<evidence type="ECO:0000313" key="7">
    <source>
        <dbReference type="EMBL" id="KAJ9552192.1"/>
    </source>
</evidence>
<dbReference type="GO" id="GO:0003676">
    <property type="term" value="F:nucleic acid binding"/>
    <property type="evidence" value="ECO:0007669"/>
    <property type="project" value="InterPro"/>
</dbReference>
<dbReference type="PROSITE" id="PS50966">
    <property type="entry name" value="ZF_SWIM"/>
    <property type="match status" value="1"/>
</dbReference>
<evidence type="ECO:0000256" key="4">
    <source>
        <dbReference type="PROSITE-ProRule" id="PRU00325"/>
    </source>
</evidence>
<keyword evidence="1" id="KW-0479">Metal-binding</keyword>
<dbReference type="AlphaFoldDB" id="A0AA38TIQ4"/>
<keyword evidence="3" id="KW-0862">Zinc</keyword>
<dbReference type="GO" id="GO:0008270">
    <property type="term" value="F:zinc ion binding"/>
    <property type="evidence" value="ECO:0007669"/>
    <property type="project" value="UniProtKB-KW"/>
</dbReference>
<accession>A0AA38TIQ4</accession>
<dbReference type="PANTHER" id="PTHR47718:SF7">
    <property type="entry name" value="PROTEIN FAR1-RELATED SEQUENCE"/>
    <property type="match status" value="1"/>
</dbReference>
<reference evidence="7" key="1">
    <citation type="submission" date="2023-03" db="EMBL/GenBank/DDBJ databases">
        <title>Chromosome-scale reference genome and RAD-based genetic map of yellow starthistle (Centaurea solstitialis) reveal putative structural variation and QTLs associated with invader traits.</title>
        <authorList>
            <person name="Reatini B."/>
            <person name="Cang F.A."/>
            <person name="Jiang Q."/>
            <person name="Mckibben M.T.W."/>
            <person name="Barker M.S."/>
            <person name="Rieseberg L.H."/>
            <person name="Dlugosch K.M."/>
        </authorList>
    </citation>
    <scope>NUCLEOTIDE SEQUENCE</scope>
    <source>
        <strain evidence="7">CAN-66</strain>
        <tissue evidence="7">Leaf</tissue>
    </source>
</reference>
<dbReference type="InterPro" id="IPR007527">
    <property type="entry name" value="Znf_SWIM"/>
</dbReference>
<gene>
    <name evidence="7" type="ORF">OSB04_016237</name>
</gene>
<dbReference type="InterPro" id="IPR036875">
    <property type="entry name" value="Znf_CCHC_sf"/>
</dbReference>
<name>A0AA38TIQ4_9ASTR</name>
<evidence type="ECO:0000256" key="2">
    <source>
        <dbReference type="ARBA" id="ARBA00022771"/>
    </source>
</evidence>
<keyword evidence="8" id="KW-1185">Reference proteome</keyword>
<feature type="region of interest" description="Disordered" evidence="5">
    <location>
        <begin position="64"/>
        <end position="86"/>
    </location>
</feature>
<organism evidence="7 8">
    <name type="scientific">Centaurea solstitialis</name>
    <name type="common">yellow star-thistle</name>
    <dbReference type="NCBI Taxonomy" id="347529"/>
    <lineage>
        <taxon>Eukaryota</taxon>
        <taxon>Viridiplantae</taxon>
        <taxon>Streptophyta</taxon>
        <taxon>Embryophyta</taxon>
        <taxon>Tracheophyta</taxon>
        <taxon>Spermatophyta</taxon>
        <taxon>Magnoliopsida</taxon>
        <taxon>eudicotyledons</taxon>
        <taxon>Gunneridae</taxon>
        <taxon>Pentapetalae</taxon>
        <taxon>asterids</taxon>
        <taxon>campanulids</taxon>
        <taxon>Asterales</taxon>
        <taxon>Asteraceae</taxon>
        <taxon>Carduoideae</taxon>
        <taxon>Cardueae</taxon>
        <taxon>Centaureinae</taxon>
        <taxon>Centaurea</taxon>
    </lineage>
</organism>
<dbReference type="Pfam" id="PF04434">
    <property type="entry name" value="SWIM"/>
    <property type="match status" value="1"/>
</dbReference>
<dbReference type="SUPFAM" id="SSF57756">
    <property type="entry name" value="Retrovirus zinc finger-like domains"/>
    <property type="match status" value="1"/>
</dbReference>
<proteinExistence type="predicted"/>
<evidence type="ECO:0000259" key="6">
    <source>
        <dbReference type="PROSITE" id="PS50966"/>
    </source>
</evidence>
<comment type="caution">
    <text evidence="7">The sequence shown here is derived from an EMBL/GenBank/DDBJ whole genome shotgun (WGS) entry which is preliminary data.</text>
</comment>
<keyword evidence="2 4" id="KW-0863">Zinc-finger</keyword>
<dbReference type="SMART" id="SM00575">
    <property type="entry name" value="ZnF_PMZ"/>
    <property type="match status" value="1"/>
</dbReference>
<dbReference type="Pfam" id="PF10551">
    <property type="entry name" value="MULE"/>
    <property type="match status" value="1"/>
</dbReference>
<dbReference type="PANTHER" id="PTHR47718">
    <property type="entry name" value="OS01G0519700 PROTEIN"/>
    <property type="match status" value="1"/>
</dbReference>